<accession>A0AAD4X6S3</accession>
<dbReference type="EMBL" id="JAJJMB010016078">
    <property type="protein sequence ID" value="KAI3849814.1"/>
    <property type="molecule type" value="Genomic_DNA"/>
</dbReference>
<name>A0AAD4X6S3_9MAGN</name>
<keyword evidence="2" id="KW-1185">Reference proteome</keyword>
<dbReference type="AlphaFoldDB" id="A0AAD4X6S3"/>
<gene>
    <name evidence="1" type="ORF">MKW98_026728</name>
</gene>
<comment type="caution">
    <text evidence="1">The sequence shown here is derived from an EMBL/GenBank/DDBJ whole genome shotgun (WGS) entry which is preliminary data.</text>
</comment>
<organism evidence="1 2">
    <name type="scientific">Papaver atlanticum</name>
    <dbReference type="NCBI Taxonomy" id="357466"/>
    <lineage>
        <taxon>Eukaryota</taxon>
        <taxon>Viridiplantae</taxon>
        <taxon>Streptophyta</taxon>
        <taxon>Embryophyta</taxon>
        <taxon>Tracheophyta</taxon>
        <taxon>Spermatophyta</taxon>
        <taxon>Magnoliopsida</taxon>
        <taxon>Ranunculales</taxon>
        <taxon>Papaveraceae</taxon>
        <taxon>Papaveroideae</taxon>
        <taxon>Papaver</taxon>
    </lineage>
</organism>
<proteinExistence type="predicted"/>
<dbReference type="Proteomes" id="UP001202328">
    <property type="component" value="Unassembled WGS sequence"/>
</dbReference>
<evidence type="ECO:0000313" key="2">
    <source>
        <dbReference type="Proteomes" id="UP001202328"/>
    </source>
</evidence>
<reference evidence="1" key="1">
    <citation type="submission" date="2022-04" db="EMBL/GenBank/DDBJ databases">
        <title>A functionally conserved STORR gene fusion in Papaver species that diverged 16.8 million years ago.</title>
        <authorList>
            <person name="Catania T."/>
        </authorList>
    </citation>
    <scope>NUCLEOTIDE SEQUENCE</scope>
    <source>
        <strain evidence="1">S-188037</strain>
    </source>
</reference>
<protein>
    <submittedName>
        <fullName evidence="1">Uncharacterized protein</fullName>
    </submittedName>
</protein>
<evidence type="ECO:0000313" key="1">
    <source>
        <dbReference type="EMBL" id="KAI3849814.1"/>
    </source>
</evidence>
<sequence length="75" mass="8450">MTPKTALSQITTPRGSEGFFLIIPDLRIFDFPLKFGARVSPNCSSPDLLRLQPRYLRLNAGPLQPLLSRYRGSFV</sequence>